<evidence type="ECO:0000256" key="1">
    <source>
        <dbReference type="ARBA" id="ARBA00093458"/>
    </source>
</evidence>
<gene>
    <name evidence="2" type="ORF">O6P43_006887</name>
</gene>
<sequence>MFLDDYINQIVLLKEWKVFKWFKTHVLDSKLQPSIADQELRSLLSLGGKLKDGDISLFIDAGILTRQLIDPEVYWFAIPNIGSLLKGLSQGRKEILSLLNHNHYKEMMLAPMERKRLRLSPLDMRFNLCDLIGMGHLRTVQTPTGLAVQVSKD</sequence>
<dbReference type="EMBL" id="JARAOO010000003">
    <property type="protein sequence ID" value="KAJ7977227.1"/>
    <property type="molecule type" value="Genomic_DNA"/>
</dbReference>
<dbReference type="InterPro" id="IPR018865">
    <property type="entry name" value="STK19-like"/>
</dbReference>
<organism evidence="2 3">
    <name type="scientific">Quillaja saponaria</name>
    <name type="common">Soap bark tree</name>
    <dbReference type="NCBI Taxonomy" id="32244"/>
    <lineage>
        <taxon>Eukaryota</taxon>
        <taxon>Viridiplantae</taxon>
        <taxon>Streptophyta</taxon>
        <taxon>Embryophyta</taxon>
        <taxon>Tracheophyta</taxon>
        <taxon>Spermatophyta</taxon>
        <taxon>Magnoliopsida</taxon>
        <taxon>eudicotyledons</taxon>
        <taxon>Gunneridae</taxon>
        <taxon>Pentapetalae</taxon>
        <taxon>rosids</taxon>
        <taxon>fabids</taxon>
        <taxon>Fabales</taxon>
        <taxon>Quillajaceae</taxon>
        <taxon>Quillaja</taxon>
    </lineage>
</organism>
<evidence type="ECO:0000313" key="2">
    <source>
        <dbReference type="EMBL" id="KAJ7977227.1"/>
    </source>
</evidence>
<dbReference type="Proteomes" id="UP001163823">
    <property type="component" value="Chromosome 3"/>
</dbReference>
<dbReference type="Pfam" id="PF10494">
    <property type="entry name" value="Stk19"/>
    <property type="match status" value="1"/>
</dbReference>
<keyword evidence="2" id="KW-0808">Transferase</keyword>
<dbReference type="KEGG" id="qsa:O6P43_006887"/>
<protein>
    <submittedName>
        <fullName evidence="2">Serine/threonine-protein kinase 19-like</fullName>
    </submittedName>
</protein>
<dbReference type="GO" id="GO:0016301">
    <property type="term" value="F:kinase activity"/>
    <property type="evidence" value="ECO:0007669"/>
    <property type="project" value="UniProtKB-KW"/>
</dbReference>
<dbReference type="AlphaFoldDB" id="A0AAD7VIP5"/>
<comment type="similarity">
    <text evidence="1">Belongs to the STK19 family.</text>
</comment>
<dbReference type="PANTHER" id="PTHR15243">
    <property type="entry name" value="SERINE/THREONINE-PROTEIN KINASE 19"/>
    <property type="match status" value="1"/>
</dbReference>
<reference evidence="2" key="1">
    <citation type="journal article" date="2023" name="Science">
        <title>Elucidation of the pathway for biosynthesis of saponin adjuvants from the soapbark tree.</title>
        <authorList>
            <person name="Reed J."/>
            <person name="Orme A."/>
            <person name="El-Demerdash A."/>
            <person name="Owen C."/>
            <person name="Martin L.B.B."/>
            <person name="Misra R.C."/>
            <person name="Kikuchi S."/>
            <person name="Rejzek M."/>
            <person name="Martin A.C."/>
            <person name="Harkess A."/>
            <person name="Leebens-Mack J."/>
            <person name="Louveau T."/>
            <person name="Stephenson M.J."/>
            <person name="Osbourn A."/>
        </authorList>
    </citation>
    <scope>NUCLEOTIDE SEQUENCE</scope>
    <source>
        <strain evidence="2">S10</strain>
    </source>
</reference>
<keyword evidence="2" id="KW-0418">Kinase</keyword>
<name>A0AAD7VIP5_QUISA</name>
<accession>A0AAD7VIP5</accession>
<proteinExistence type="inferred from homology"/>
<dbReference type="PANTHER" id="PTHR15243:SF0">
    <property type="entry name" value="SERINE_THREONINE-PROTEIN KINASE 19"/>
    <property type="match status" value="1"/>
</dbReference>
<comment type="caution">
    <text evidence="2">The sequence shown here is derived from an EMBL/GenBank/DDBJ whole genome shotgun (WGS) entry which is preliminary data.</text>
</comment>
<keyword evidence="3" id="KW-1185">Reference proteome</keyword>
<evidence type="ECO:0000313" key="3">
    <source>
        <dbReference type="Proteomes" id="UP001163823"/>
    </source>
</evidence>